<dbReference type="AlphaFoldDB" id="A0A255ZL45"/>
<keyword evidence="4" id="KW-1185">Reference proteome</keyword>
<keyword evidence="2" id="KW-1133">Transmembrane helix</keyword>
<accession>A0A255ZL45</accession>
<evidence type="ECO:0000256" key="1">
    <source>
        <dbReference type="SAM" id="MobiDB-lite"/>
    </source>
</evidence>
<reference evidence="3 4" key="1">
    <citation type="submission" date="2017-07" db="EMBL/GenBank/DDBJ databases">
        <title>Flavobacterium cyanobacteriorum sp. nov., isolated from cyanobacterial aggregates in a eutrophic lake.</title>
        <authorList>
            <person name="Cai H."/>
        </authorList>
    </citation>
    <scope>NUCLEOTIDE SEQUENCE [LARGE SCALE GENOMIC DNA]</scope>
    <source>
        <strain evidence="3 4">TH167</strain>
    </source>
</reference>
<evidence type="ECO:0000313" key="3">
    <source>
        <dbReference type="EMBL" id="OYQ42218.1"/>
    </source>
</evidence>
<feature type="compositionally biased region" description="Basic residues" evidence="1">
    <location>
        <begin position="62"/>
        <end position="75"/>
    </location>
</feature>
<gene>
    <name evidence="3" type="ORF">CHX27_11990</name>
</gene>
<evidence type="ECO:0000256" key="2">
    <source>
        <dbReference type="SAM" id="Phobius"/>
    </source>
</evidence>
<dbReference type="Proteomes" id="UP000216035">
    <property type="component" value="Unassembled WGS sequence"/>
</dbReference>
<sequence>MSKANRKARKDLRKVHKEGSFPFFLFFLFFKFFLFFQSFNLSIFQSRNLEISSPAPDSNGKPLKKKPKSRTTKKARPTEALFLFVRPGFLTKLEVDSRIRP</sequence>
<keyword evidence="2" id="KW-0812">Transmembrane</keyword>
<comment type="caution">
    <text evidence="3">The sequence shown here is derived from an EMBL/GenBank/DDBJ whole genome shotgun (WGS) entry which is preliminary data.</text>
</comment>
<dbReference type="EMBL" id="NOXX01000215">
    <property type="protein sequence ID" value="OYQ42218.1"/>
    <property type="molecule type" value="Genomic_DNA"/>
</dbReference>
<name>A0A255ZL45_9FLAO</name>
<evidence type="ECO:0000313" key="4">
    <source>
        <dbReference type="Proteomes" id="UP000216035"/>
    </source>
</evidence>
<organism evidence="3 4">
    <name type="scientific">Flavobacterium aurantiibacter</name>
    <dbReference type="NCBI Taxonomy" id="2023067"/>
    <lineage>
        <taxon>Bacteria</taxon>
        <taxon>Pseudomonadati</taxon>
        <taxon>Bacteroidota</taxon>
        <taxon>Flavobacteriia</taxon>
        <taxon>Flavobacteriales</taxon>
        <taxon>Flavobacteriaceae</taxon>
        <taxon>Flavobacterium</taxon>
    </lineage>
</organism>
<feature type="region of interest" description="Disordered" evidence="1">
    <location>
        <begin position="51"/>
        <end position="75"/>
    </location>
</feature>
<proteinExistence type="predicted"/>
<protein>
    <submittedName>
        <fullName evidence="3">Uncharacterized protein</fullName>
    </submittedName>
</protein>
<keyword evidence="2" id="KW-0472">Membrane</keyword>
<feature type="transmembrane region" description="Helical" evidence="2">
    <location>
        <begin position="21"/>
        <end position="39"/>
    </location>
</feature>